<evidence type="ECO:0000256" key="1">
    <source>
        <dbReference type="ARBA" id="ARBA00022723"/>
    </source>
</evidence>
<dbReference type="InterPro" id="IPR004360">
    <property type="entry name" value="Glyas_Fos-R_dOase_dom"/>
</dbReference>
<dbReference type="Proteomes" id="UP001500804">
    <property type="component" value="Unassembled WGS sequence"/>
</dbReference>
<sequence>MVSVRYIVDDVDAAVDFYTTHVGFEVKMRPAPGFAMLSRGDLTLLLNAPGAGGGGQPMADGTPQEPGGWSRFQIEVDDLDATVARLREAGATFRGDVITGRGGRQALVQDPAGNVVELFQG</sequence>
<keyword evidence="1" id="KW-0479">Metal-binding</keyword>
<gene>
    <name evidence="3" type="ORF">GCM10023320_56390</name>
</gene>
<reference evidence="4" key="1">
    <citation type="journal article" date="2019" name="Int. J. Syst. Evol. Microbiol.">
        <title>The Global Catalogue of Microorganisms (GCM) 10K type strain sequencing project: providing services to taxonomists for standard genome sequencing and annotation.</title>
        <authorList>
            <consortium name="The Broad Institute Genomics Platform"/>
            <consortium name="The Broad Institute Genome Sequencing Center for Infectious Disease"/>
            <person name="Wu L."/>
            <person name="Ma J."/>
        </authorList>
    </citation>
    <scope>NUCLEOTIDE SEQUENCE [LARGE SCALE GENOMIC DNA]</scope>
    <source>
        <strain evidence="4">JCM 18302</strain>
    </source>
</reference>
<evidence type="ECO:0000313" key="3">
    <source>
        <dbReference type="EMBL" id="GAA5132170.1"/>
    </source>
</evidence>
<dbReference type="PANTHER" id="PTHR43048:SF3">
    <property type="entry name" value="METHYLMALONYL-COA EPIMERASE, MITOCHONDRIAL"/>
    <property type="match status" value="1"/>
</dbReference>
<dbReference type="EMBL" id="BAABJO010000025">
    <property type="protein sequence ID" value="GAA5132170.1"/>
    <property type="molecule type" value="Genomic_DNA"/>
</dbReference>
<dbReference type="PANTHER" id="PTHR43048">
    <property type="entry name" value="METHYLMALONYL-COA EPIMERASE"/>
    <property type="match status" value="1"/>
</dbReference>
<dbReference type="InterPro" id="IPR029068">
    <property type="entry name" value="Glyas_Bleomycin-R_OHBP_Dase"/>
</dbReference>
<dbReference type="SUPFAM" id="SSF54593">
    <property type="entry name" value="Glyoxalase/Bleomycin resistance protein/Dihydroxybiphenyl dioxygenase"/>
    <property type="match status" value="1"/>
</dbReference>
<comment type="caution">
    <text evidence="3">The sequence shown here is derived from an EMBL/GenBank/DDBJ whole genome shotgun (WGS) entry which is preliminary data.</text>
</comment>
<dbReference type="InterPro" id="IPR051785">
    <property type="entry name" value="MMCE/EMCE_epimerase"/>
</dbReference>
<feature type="domain" description="VOC" evidence="2">
    <location>
        <begin position="1"/>
        <end position="121"/>
    </location>
</feature>
<proteinExistence type="predicted"/>
<dbReference type="CDD" id="cd06587">
    <property type="entry name" value="VOC"/>
    <property type="match status" value="1"/>
</dbReference>
<dbReference type="InterPro" id="IPR037523">
    <property type="entry name" value="VOC_core"/>
</dbReference>
<dbReference type="Pfam" id="PF00903">
    <property type="entry name" value="Glyoxalase"/>
    <property type="match status" value="1"/>
</dbReference>
<organism evidence="3 4">
    <name type="scientific">Pseudonocardia adelaidensis</name>
    <dbReference type="NCBI Taxonomy" id="648754"/>
    <lineage>
        <taxon>Bacteria</taxon>
        <taxon>Bacillati</taxon>
        <taxon>Actinomycetota</taxon>
        <taxon>Actinomycetes</taxon>
        <taxon>Pseudonocardiales</taxon>
        <taxon>Pseudonocardiaceae</taxon>
        <taxon>Pseudonocardia</taxon>
    </lineage>
</organism>
<keyword evidence="4" id="KW-1185">Reference proteome</keyword>
<name>A0ABP9NS07_9PSEU</name>
<dbReference type="RefSeq" id="WP_345608860.1">
    <property type="nucleotide sequence ID" value="NZ_BAABJO010000025.1"/>
</dbReference>
<evidence type="ECO:0000313" key="4">
    <source>
        <dbReference type="Proteomes" id="UP001500804"/>
    </source>
</evidence>
<dbReference type="Gene3D" id="3.10.180.10">
    <property type="entry name" value="2,3-Dihydroxybiphenyl 1,2-Dioxygenase, domain 1"/>
    <property type="match status" value="1"/>
</dbReference>
<dbReference type="PROSITE" id="PS51819">
    <property type="entry name" value="VOC"/>
    <property type="match status" value="1"/>
</dbReference>
<accession>A0ABP9NS07</accession>
<evidence type="ECO:0000259" key="2">
    <source>
        <dbReference type="PROSITE" id="PS51819"/>
    </source>
</evidence>
<protein>
    <submittedName>
        <fullName evidence="3">VOC family protein</fullName>
    </submittedName>
</protein>